<evidence type="ECO:0000256" key="2">
    <source>
        <dbReference type="ARBA" id="ARBA00022679"/>
    </source>
</evidence>
<dbReference type="EC" id="2.5.1.54" evidence="3"/>
<dbReference type="GO" id="GO:0003849">
    <property type="term" value="F:3-deoxy-7-phosphoheptulonate synthase activity"/>
    <property type="evidence" value="ECO:0007669"/>
    <property type="project" value="UniProtKB-EC"/>
</dbReference>
<accession>A0ABQ6VMJ6</accession>
<dbReference type="PANTHER" id="PTHR21337:SF0">
    <property type="entry name" value="PHOSPHO-2-DEHYDRO-3-DEOXYHEPTONATE ALDOLASE"/>
    <property type="match status" value="1"/>
</dbReference>
<reference evidence="4 5" key="1">
    <citation type="submission" date="2019-10" db="EMBL/GenBank/DDBJ databases">
        <title>Poseidonibacter ostreae sp. nov., isolated from the gut of the Ostrea denselamellosa.</title>
        <authorList>
            <person name="Choi A."/>
        </authorList>
    </citation>
    <scope>NUCLEOTIDE SEQUENCE [LARGE SCALE GENOMIC DNA]</scope>
    <source>
        <strain evidence="4 5">SJOD-M-5</strain>
    </source>
</reference>
<comment type="pathway">
    <text evidence="3">Metabolic intermediate biosynthesis; chorismate biosynthesis; chorismate from D-erythrose 4-phosphate and phosphoenolpyruvate: step 1/7.</text>
</comment>
<keyword evidence="3" id="KW-0028">Amino-acid biosynthesis</keyword>
<evidence type="ECO:0000313" key="5">
    <source>
        <dbReference type="Proteomes" id="UP000461010"/>
    </source>
</evidence>
<dbReference type="InterPro" id="IPR013785">
    <property type="entry name" value="Aldolase_TIM"/>
</dbReference>
<dbReference type="NCBIfam" id="TIGR01358">
    <property type="entry name" value="DAHP_synth_II"/>
    <property type="match status" value="1"/>
</dbReference>
<name>A0ABQ6VMJ6_9BACT</name>
<dbReference type="EMBL" id="WFKJ01000011">
    <property type="protein sequence ID" value="KAB7891847.1"/>
    <property type="molecule type" value="Genomic_DNA"/>
</dbReference>
<keyword evidence="3" id="KW-0057">Aromatic amino acid biosynthesis</keyword>
<keyword evidence="2 3" id="KW-0808">Transferase</keyword>
<dbReference type="RefSeq" id="WP_152189060.1">
    <property type="nucleotide sequence ID" value="NZ_WFKI01000004.1"/>
</dbReference>
<gene>
    <name evidence="4" type="ORF">GBG18_05270</name>
</gene>
<protein>
    <recommendedName>
        <fullName evidence="3">Phospho-2-dehydro-3-deoxyheptonate aldolase</fullName>
        <ecNumber evidence="3">2.5.1.54</ecNumber>
    </recommendedName>
</protein>
<dbReference type="InterPro" id="IPR002480">
    <property type="entry name" value="DAHP_synth_2"/>
</dbReference>
<comment type="similarity">
    <text evidence="1 3">Belongs to the class-II DAHP synthase family.</text>
</comment>
<dbReference type="SUPFAM" id="SSF51569">
    <property type="entry name" value="Aldolase"/>
    <property type="match status" value="1"/>
</dbReference>
<comment type="catalytic activity">
    <reaction evidence="3">
        <text>D-erythrose 4-phosphate + phosphoenolpyruvate + H2O = 7-phospho-2-dehydro-3-deoxy-D-arabino-heptonate + phosphate</text>
        <dbReference type="Rhea" id="RHEA:14717"/>
        <dbReference type="ChEBI" id="CHEBI:15377"/>
        <dbReference type="ChEBI" id="CHEBI:16897"/>
        <dbReference type="ChEBI" id="CHEBI:43474"/>
        <dbReference type="ChEBI" id="CHEBI:58394"/>
        <dbReference type="ChEBI" id="CHEBI:58702"/>
        <dbReference type="EC" id="2.5.1.54"/>
    </reaction>
</comment>
<proteinExistence type="inferred from homology"/>
<dbReference type="Gene3D" id="3.20.20.70">
    <property type="entry name" value="Aldolase class I"/>
    <property type="match status" value="2"/>
</dbReference>
<dbReference type="Pfam" id="PF01474">
    <property type="entry name" value="DAHP_synth_2"/>
    <property type="match status" value="1"/>
</dbReference>
<comment type="caution">
    <text evidence="4">The sequence shown here is derived from an EMBL/GenBank/DDBJ whole genome shotgun (WGS) entry which is preliminary data.</text>
</comment>
<dbReference type="PANTHER" id="PTHR21337">
    <property type="entry name" value="PHOSPHO-2-DEHYDRO-3-DEOXYHEPTONATE ALDOLASE 1, 2"/>
    <property type="match status" value="1"/>
</dbReference>
<evidence type="ECO:0000313" key="4">
    <source>
        <dbReference type="EMBL" id="KAB7891847.1"/>
    </source>
</evidence>
<organism evidence="4 5">
    <name type="scientific">Poseidonibacter ostreae</name>
    <dbReference type="NCBI Taxonomy" id="2654171"/>
    <lineage>
        <taxon>Bacteria</taxon>
        <taxon>Pseudomonadati</taxon>
        <taxon>Campylobacterota</taxon>
        <taxon>Epsilonproteobacteria</taxon>
        <taxon>Campylobacterales</taxon>
        <taxon>Arcobacteraceae</taxon>
        <taxon>Poseidonibacter</taxon>
    </lineage>
</organism>
<evidence type="ECO:0000256" key="1">
    <source>
        <dbReference type="ARBA" id="ARBA00008911"/>
    </source>
</evidence>
<evidence type="ECO:0000256" key="3">
    <source>
        <dbReference type="RuleBase" id="RU363071"/>
    </source>
</evidence>
<keyword evidence="5" id="KW-1185">Reference proteome</keyword>
<dbReference type="Proteomes" id="UP000461010">
    <property type="component" value="Unassembled WGS sequence"/>
</dbReference>
<sequence length="454" mass="50681">MKKWQPNSWRDFPIKQQPTYTDLEKLKKVEKELGSYPPLIFAGEALNLKNQLADVVNGKAFLLQGGDCAESFASFDANNIKNLFKVMMQMSVVLTFSGGCPVVKVGRVAGQFAKPRSSDFEEVNGISLPSYRGDIVNDIEFSEKARGSKPKKLLKAYNQSAATMNLLRAFSRGGMADLNQVHLWNTDFVKDNTLGEKYDEVSSKITEALNFMKACGITSETTPNLAQTNLFTSHEALLLNYEQALTRKDSITGDWYNCAAHMLWIGDRTRDLKDAHIEYFRGIKNPIGCKVGPSMKEDELIQLIDTLNPENEAGRLNLIVRMGANKVGDFYPKLLERVKREGKNVLWSCDPMHGNTIKADNGYKTRDFEAILSEVKQFFQIHKAEGTYAGGIHLEMTGQDVTECTGSASSAVTTEGLASRYHTQCDPRLNADQALELSFMIADTLKEARKDLII</sequence>